<comment type="subcellular location">
    <subcellularLocation>
        <location evidence="1">Membrane</location>
        <topology evidence="1">Multi-pass membrane protein</topology>
    </subcellularLocation>
</comment>
<evidence type="ECO:0000256" key="1">
    <source>
        <dbReference type="ARBA" id="ARBA00004141"/>
    </source>
</evidence>
<feature type="transmembrane region" description="Helical" evidence="6">
    <location>
        <begin position="47"/>
        <end position="70"/>
    </location>
</feature>
<evidence type="ECO:0000256" key="4">
    <source>
        <dbReference type="ARBA" id="ARBA00022989"/>
    </source>
</evidence>
<keyword evidence="5 6" id="KW-0472">Membrane</keyword>
<name>A0A317Y142_9BASI</name>
<dbReference type="GO" id="GO:0097020">
    <property type="term" value="F:COPII receptor activity"/>
    <property type="evidence" value="ECO:0007669"/>
    <property type="project" value="InterPro"/>
</dbReference>
<dbReference type="PANTHER" id="PTHR13144">
    <property type="entry name" value="TEX261 PROTEIN"/>
    <property type="match status" value="1"/>
</dbReference>
<dbReference type="EMBL" id="KZ819188">
    <property type="protein sequence ID" value="PWZ03339.1"/>
    <property type="molecule type" value="Genomic_DNA"/>
</dbReference>
<keyword evidence="3 6" id="KW-0812">Transmembrane</keyword>
<dbReference type="OrthoDB" id="2556521at2759"/>
<dbReference type="PANTHER" id="PTHR13144:SF0">
    <property type="entry name" value="PROTEIN TEX261"/>
    <property type="match status" value="1"/>
</dbReference>
<organism evidence="7 8">
    <name type="scientific">Testicularia cyperi</name>
    <dbReference type="NCBI Taxonomy" id="1882483"/>
    <lineage>
        <taxon>Eukaryota</taxon>
        <taxon>Fungi</taxon>
        <taxon>Dikarya</taxon>
        <taxon>Basidiomycota</taxon>
        <taxon>Ustilaginomycotina</taxon>
        <taxon>Ustilaginomycetes</taxon>
        <taxon>Ustilaginales</taxon>
        <taxon>Anthracoideaceae</taxon>
        <taxon>Testicularia</taxon>
    </lineage>
</organism>
<evidence type="ECO:0000256" key="6">
    <source>
        <dbReference type="SAM" id="Phobius"/>
    </source>
</evidence>
<gene>
    <name evidence="7" type="ORF">BCV70DRAFT_224812</name>
</gene>
<reference evidence="7 8" key="1">
    <citation type="journal article" date="2018" name="Mol. Biol. Evol.">
        <title>Broad Genomic Sampling Reveals a Smut Pathogenic Ancestry of the Fungal Clade Ustilaginomycotina.</title>
        <authorList>
            <person name="Kijpornyongpan T."/>
            <person name="Mondo S.J."/>
            <person name="Barry K."/>
            <person name="Sandor L."/>
            <person name="Lee J."/>
            <person name="Lipzen A."/>
            <person name="Pangilinan J."/>
            <person name="LaButti K."/>
            <person name="Hainaut M."/>
            <person name="Henrissat B."/>
            <person name="Grigoriev I.V."/>
            <person name="Spatafora J.W."/>
            <person name="Aime M.C."/>
        </authorList>
    </citation>
    <scope>NUCLEOTIDE SEQUENCE [LARGE SCALE GENOMIC DNA]</scope>
    <source>
        <strain evidence="7 8">MCA 3645</strain>
    </source>
</reference>
<dbReference type="GO" id="GO:0000139">
    <property type="term" value="C:Golgi membrane"/>
    <property type="evidence" value="ECO:0007669"/>
    <property type="project" value="TreeGrafter"/>
</dbReference>
<evidence type="ECO:0000313" key="7">
    <source>
        <dbReference type="EMBL" id="PWZ03339.1"/>
    </source>
</evidence>
<dbReference type="GO" id="GO:0005789">
    <property type="term" value="C:endoplasmic reticulum membrane"/>
    <property type="evidence" value="ECO:0007669"/>
    <property type="project" value="TreeGrafter"/>
</dbReference>
<dbReference type="AlphaFoldDB" id="A0A317Y142"/>
<dbReference type="Proteomes" id="UP000246740">
    <property type="component" value="Unassembled WGS sequence"/>
</dbReference>
<dbReference type="GO" id="GO:0006888">
    <property type="term" value="P:endoplasmic reticulum to Golgi vesicle-mediated transport"/>
    <property type="evidence" value="ECO:0007669"/>
    <property type="project" value="InterPro"/>
</dbReference>
<dbReference type="FunCoup" id="A0A317Y142">
    <property type="interactions" value="80"/>
</dbReference>
<comment type="similarity">
    <text evidence="2">Belongs to the SVP26 family.</text>
</comment>
<sequence>MLLKLLSWAFAAAVAIGLLVCIALGLLSLSQYIETHSGRARRLGLNLLYASSVIQIVIVVFDDVPLVPILPNLLASLLHRRALSHTQWPYVTAVTGSQVGRLASTAASLLLPLMSHIWLVRHHTFTARAWSQHRYDTIHRAKLPGGRLDWDIDPTAEPTNAEMSNLEVCAVLTICIWSVPIWRILGRVAAADWEAANDGFRGRDPEWWHRRHQ</sequence>
<evidence type="ECO:0000256" key="5">
    <source>
        <dbReference type="ARBA" id="ARBA00023136"/>
    </source>
</evidence>
<evidence type="ECO:0000256" key="2">
    <source>
        <dbReference type="ARBA" id="ARBA00008096"/>
    </source>
</evidence>
<feature type="transmembrane region" description="Helical" evidence="6">
    <location>
        <begin position="90"/>
        <end position="111"/>
    </location>
</feature>
<evidence type="ECO:0000256" key="3">
    <source>
        <dbReference type="ARBA" id="ARBA00022692"/>
    </source>
</evidence>
<dbReference type="InParanoid" id="A0A317Y142"/>
<keyword evidence="8" id="KW-1185">Reference proteome</keyword>
<dbReference type="GO" id="GO:0030134">
    <property type="term" value="C:COPII-coated ER to Golgi transport vesicle"/>
    <property type="evidence" value="ECO:0007669"/>
    <property type="project" value="TreeGrafter"/>
</dbReference>
<feature type="transmembrane region" description="Helical" evidence="6">
    <location>
        <begin position="6"/>
        <end position="27"/>
    </location>
</feature>
<proteinExistence type="inferred from homology"/>
<dbReference type="InterPro" id="IPR007277">
    <property type="entry name" value="Svp26/Tex261"/>
</dbReference>
<keyword evidence="4 6" id="KW-1133">Transmembrane helix</keyword>
<dbReference type="Pfam" id="PF04148">
    <property type="entry name" value="Erv26"/>
    <property type="match status" value="1"/>
</dbReference>
<protein>
    <submittedName>
        <fullName evidence="7">Uncharacterized protein</fullName>
    </submittedName>
</protein>
<evidence type="ECO:0000313" key="8">
    <source>
        <dbReference type="Proteomes" id="UP000246740"/>
    </source>
</evidence>
<accession>A0A317Y142</accession>